<dbReference type="AlphaFoldDB" id="A0A9Q0FC69"/>
<evidence type="ECO:0008006" key="5">
    <source>
        <dbReference type="Google" id="ProtNLM"/>
    </source>
</evidence>
<proteinExistence type="predicted"/>
<keyword evidence="1" id="KW-0677">Repeat</keyword>
<dbReference type="PANTHER" id="PTHR47926:SF485">
    <property type="entry name" value="REPEAT-LIKE SUPERFAMILY PROTEIN, PUTATIVE-RELATED"/>
    <property type="match status" value="1"/>
</dbReference>
<dbReference type="Pfam" id="PF13041">
    <property type="entry name" value="PPR_2"/>
    <property type="match status" value="1"/>
</dbReference>
<dbReference type="GO" id="GO:0003723">
    <property type="term" value="F:RNA binding"/>
    <property type="evidence" value="ECO:0007669"/>
    <property type="project" value="InterPro"/>
</dbReference>
<feature type="non-terminal residue" evidence="3">
    <location>
        <position position="1"/>
    </location>
</feature>
<dbReference type="OrthoDB" id="1697225at2759"/>
<dbReference type="FunFam" id="1.25.40.10:FF:000031">
    <property type="entry name" value="Pentatricopeptide repeat-containing protein mitochondrial"/>
    <property type="match status" value="1"/>
</dbReference>
<gene>
    <name evidence="3" type="ORF">Tsubulata_044141</name>
</gene>
<evidence type="ECO:0000256" key="1">
    <source>
        <dbReference type="ARBA" id="ARBA00022737"/>
    </source>
</evidence>
<dbReference type="PANTHER" id="PTHR47926">
    <property type="entry name" value="PENTATRICOPEPTIDE REPEAT-CONTAINING PROTEIN"/>
    <property type="match status" value="1"/>
</dbReference>
<reference evidence="3" key="2">
    <citation type="journal article" date="2023" name="Plants (Basel)">
        <title>Annotation of the Turnera subulata (Passifloraceae) Draft Genome Reveals the S-Locus Evolved after the Divergence of Turneroideae from Passifloroideae in a Stepwise Manner.</title>
        <authorList>
            <person name="Henning P.M."/>
            <person name="Roalson E.H."/>
            <person name="Mir W."/>
            <person name="McCubbin A.G."/>
            <person name="Shore J.S."/>
        </authorList>
    </citation>
    <scope>NUCLEOTIDE SEQUENCE</scope>
    <source>
        <strain evidence="3">F60SS</strain>
    </source>
</reference>
<dbReference type="EMBL" id="JAKUCV010006077">
    <property type="protein sequence ID" value="KAJ4828813.1"/>
    <property type="molecule type" value="Genomic_DNA"/>
</dbReference>
<evidence type="ECO:0000256" key="2">
    <source>
        <dbReference type="PROSITE-ProRule" id="PRU00708"/>
    </source>
</evidence>
<dbReference type="Gene3D" id="1.25.40.10">
    <property type="entry name" value="Tetratricopeptide repeat domain"/>
    <property type="match status" value="2"/>
</dbReference>
<dbReference type="PROSITE" id="PS51375">
    <property type="entry name" value="PPR"/>
    <property type="match status" value="1"/>
</dbReference>
<sequence length="320" mass="35397">DHHFLDLSLKLQRNKAASGTKGGSSGSPVIDWKGRAVALNAGSKSSSASAFFLPLERSLFLSYTLFLPHSNPCAGHDNFCLIHVSLIPVLGAVGKQQDNRFILAALIQQISQMQAQRVMQGKDGKQGKEDSIDPDAFMCNTVMKCFVSGKDPFGALSFYYERMIARWVTPNHYTFPLVAKMVGGDVRPNEATLVSVLTACGNFGRIEEGKWIHSYIKDNAIRVDVLLSTALLTMYAKCGRVDLARENFDEMTEKNVVSWNSMIIGYGMQGDGEKAIEMFMEMEKKGPTLNDATFVCVLSACSHAGMVLEGRRYFDLMHRK</sequence>
<organism evidence="3 4">
    <name type="scientific">Turnera subulata</name>
    <dbReference type="NCBI Taxonomy" id="218843"/>
    <lineage>
        <taxon>Eukaryota</taxon>
        <taxon>Viridiplantae</taxon>
        <taxon>Streptophyta</taxon>
        <taxon>Embryophyta</taxon>
        <taxon>Tracheophyta</taxon>
        <taxon>Spermatophyta</taxon>
        <taxon>Magnoliopsida</taxon>
        <taxon>eudicotyledons</taxon>
        <taxon>Gunneridae</taxon>
        <taxon>Pentapetalae</taxon>
        <taxon>rosids</taxon>
        <taxon>fabids</taxon>
        <taxon>Malpighiales</taxon>
        <taxon>Passifloraceae</taxon>
        <taxon>Turnera</taxon>
    </lineage>
</organism>
<evidence type="ECO:0000313" key="3">
    <source>
        <dbReference type="EMBL" id="KAJ4828813.1"/>
    </source>
</evidence>
<dbReference type="InterPro" id="IPR046960">
    <property type="entry name" value="PPR_At4g14850-like_plant"/>
</dbReference>
<accession>A0A9Q0FC69</accession>
<reference evidence="3" key="1">
    <citation type="submission" date="2022-02" db="EMBL/GenBank/DDBJ databases">
        <authorList>
            <person name="Henning P.M."/>
            <person name="McCubbin A.G."/>
            <person name="Shore J.S."/>
        </authorList>
    </citation>
    <scope>NUCLEOTIDE SEQUENCE</scope>
    <source>
        <strain evidence="3">F60SS</strain>
        <tissue evidence="3">Leaves</tissue>
    </source>
</reference>
<dbReference type="GO" id="GO:0009451">
    <property type="term" value="P:RNA modification"/>
    <property type="evidence" value="ECO:0007669"/>
    <property type="project" value="InterPro"/>
</dbReference>
<evidence type="ECO:0000313" key="4">
    <source>
        <dbReference type="Proteomes" id="UP001141552"/>
    </source>
</evidence>
<name>A0A9Q0FC69_9ROSI</name>
<protein>
    <recommendedName>
        <fullName evidence="5">Pentatricopeptide repeat-containing protein</fullName>
    </recommendedName>
</protein>
<dbReference type="Proteomes" id="UP001141552">
    <property type="component" value="Unassembled WGS sequence"/>
</dbReference>
<feature type="repeat" description="PPR" evidence="2">
    <location>
        <begin position="255"/>
        <end position="289"/>
    </location>
</feature>
<dbReference type="InterPro" id="IPR002885">
    <property type="entry name" value="PPR_rpt"/>
</dbReference>
<dbReference type="InterPro" id="IPR011990">
    <property type="entry name" value="TPR-like_helical_dom_sf"/>
</dbReference>
<dbReference type="NCBIfam" id="TIGR00756">
    <property type="entry name" value="PPR"/>
    <property type="match status" value="3"/>
</dbReference>
<keyword evidence="4" id="KW-1185">Reference proteome</keyword>
<comment type="caution">
    <text evidence="3">The sequence shown here is derived from an EMBL/GenBank/DDBJ whole genome shotgun (WGS) entry which is preliminary data.</text>
</comment>